<dbReference type="Pfam" id="PF21686">
    <property type="entry name" value="LigD_Prim-Pol"/>
    <property type="match status" value="1"/>
</dbReference>
<protein>
    <submittedName>
        <fullName evidence="3">Bifunctional non-homologous end joining protein LigD</fullName>
        <ecNumber evidence="3">6.5.1.1</ecNumber>
    </submittedName>
</protein>
<dbReference type="Proteomes" id="UP000548476">
    <property type="component" value="Unassembled WGS sequence"/>
</dbReference>
<dbReference type="EMBL" id="JACHGT010000003">
    <property type="protein sequence ID" value="MBB6033505.1"/>
    <property type="molecule type" value="Genomic_DNA"/>
</dbReference>
<comment type="caution">
    <text evidence="3">The sequence shown here is derived from an EMBL/GenBank/DDBJ whole genome shotgun (WGS) entry which is preliminary data.</text>
</comment>
<dbReference type="PANTHER" id="PTHR42705">
    <property type="entry name" value="BIFUNCTIONAL NON-HOMOLOGOUS END JOINING PROTEIN LIGD"/>
    <property type="match status" value="1"/>
</dbReference>
<sequence length="317" mass="35044">MPAERQTETIDGHEVSLSKPDKVMYPDAAYTKADVVGFYRRIAPVILPHLHDRPVTRIRYPNGTGTRPFYEKNAPAGTPDWVRLATLSTPGSSKGRDTADFPVVEETATLVWLANLAALELHTTQWMIGDDGDERLPDRLVADLDPGPGTGPEDTAEVALLLRERLGRDGLTAYAKSSGKKGVHVCCPISATQTDLDVSAYAKAIAKELEEERPDLVTSNMLKKERDGRILIDWSQNNAAKTTVAPYSLRGLGVPTVSAPMTWDEVETARELKFTPEEVFERVDKDGDLWEPLLERGPKVPEVEGPKPRRRAARPRT</sequence>
<dbReference type="PANTHER" id="PTHR42705:SF2">
    <property type="entry name" value="BIFUNCTIONAL NON-HOMOLOGOUS END JOINING PROTEIN LIGD"/>
    <property type="match status" value="1"/>
</dbReference>
<dbReference type="RefSeq" id="WP_184786414.1">
    <property type="nucleotide sequence ID" value="NZ_BONT01000015.1"/>
</dbReference>
<feature type="compositionally biased region" description="Basic residues" evidence="1">
    <location>
        <begin position="308"/>
        <end position="317"/>
    </location>
</feature>
<name>A0A841FDI2_9ACTN</name>
<dbReference type="InterPro" id="IPR052171">
    <property type="entry name" value="NHEJ_LigD"/>
</dbReference>
<dbReference type="InterPro" id="IPR014145">
    <property type="entry name" value="LigD_pol_dom"/>
</dbReference>
<dbReference type="NCBIfam" id="TIGR02778">
    <property type="entry name" value="ligD_pol"/>
    <property type="match status" value="1"/>
</dbReference>
<dbReference type="EC" id="6.5.1.1" evidence="3"/>
<feature type="compositionally biased region" description="Basic and acidic residues" evidence="1">
    <location>
        <begin position="292"/>
        <end position="307"/>
    </location>
</feature>
<organism evidence="3 4">
    <name type="scientific">Phytomonospora endophytica</name>
    <dbReference type="NCBI Taxonomy" id="714109"/>
    <lineage>
        <taxon>Bacteria</taxon>
        <taxon>Bacillati</taxon>
        <taxon>Actinomycetota</taxon>
        <taxon>Actinomycetes</taxon>
        <taxon>Micromonosporales</taxon>
        <taxon>Micromonosporaceae</taxon>
        <taxon>Phytomonospora</taxon>
    </lineage>
</organism>
<evidence type="ECO:0000259" key="2">
    <source>
        <dbReference type="Pfam" id="PF21686"/>
    </source>
</evidence>
<dbReference type="AlphaFoldDB" id="A0A841FDI2"/>
<evidence type="ECO:0000313" key="3">
    <source>
        <dbReference type="EMBL" id="MBB6033505.1"/>
    </source>
</evidence>
<keyword evidence="3" id="KW-0436">Ligase</keyword>
<dbReference type="GO" id="GO:0003910">
    <property type="term" value="F:DNA ligase (ATP) activity"/>
    <property type="evidence" value="ECO:0007669"/>
    <property type="project" value="UniProtKB-EC"/>
</dbReference>
<evidence type="ECO:0000313" key="4">
    <source>
        <dbReference type="Proteomes" id="UP000548476"/>
    </source>
</evidence>
<gene>
    <name evidence="3" type="ORF">HNR73_001355</name>
</gene>
<feature type="domain" description="DNA ligase D polymerase" evidence="2">
    <location>
        <begin position="31"/>
        <end position="290"/>
    </location>
</feature>
<evidence type="ECO:0000256" key="1">
    <source>
        <dbReference type="SAM" id="MobiDB-lite"/>
    </source>
</evidence>
<dbReference type="InterPro" id="IPR033649">
    <property type="entry name" value="MtLigD_Pol-like"/>
</dbReference>
<keyword evidence="4" id="KW-1185">Reference proteome</keyword>
<dbReference type="CDD" id="cd04863">
    <property type="entry name" value="MtLigD_Pol_like"/>
    <property type="match status" value="1"/>
</dbReference>
<dbReference type="Gene3D" id="3.90.920.10">
    <property type="entry name" value="DNA primase, PRIM domain"/>
    <property type="match status" value="1"/>
</dbReference>
<reference evidence="3 4" key="1">
    <citation type="submission" date="2020-08" db="EMBL/GenBank/DDBJ databases">
        <title>Genomic Encyclopedia of Type Strains, Phase IV (KMG-IV): sequencing the most valuable type-strain genomes for metagenomic binning, comparative biology and taxonomic classification.</title>
        <authorList>
            <person name="Goeker M."/>
        </authorList>
    </citation>
    <scope>NUCLEOTIDE SEQUENCE [LARGE SCALE GENOMIC DNA]</scope>
    <source>
        <strain evidence="3 4">YIM 65646</strain>
    </source>
</reference>
<feature type="region of interest" description="Disordered" evidence="1">
    <location>
        <begin position="292"/>
        <end position="317"/>
    </location>
</feature>
<proteinExistence type="predicted"/>
<accession>A0A841FDI2</accession>